<sequence length="195" mass="22134">MTSRSHRRSPLALVLLVLLAEEPMHPYRMRDLIRERGKDKVANVAQRNSVYQTVERLERVGLIRVQGVKRGEGRPDRTVYELTPEGSRTMVEWLTAMLSAPVNEFPEFPAALASMVILTPEDVAACLAARADALERELADIEADLASVPRVFLLEDEYRFVIGRAEVEWLRGVVADLRSGELGWTHEWLRTMLNP</sequence>
<dbReference type="OrthoDB" id="8443918at2"/>
<keyword evidence="2" id="KW-0238">DNA-binding</keyword>
<dbReference type="STRING" id="1271860.SAMN05216174_105287"/>
<dbReference type="Gene3D" id="1.10.10.10">
    <property type="entry name" value="Winged helix-like DNA-binding domain superfamily/Winged helix DNA-binding domain"/>
    <property type="match status" value="1"/>
</dbReference>
<dbReference type="PANTHER" id="PTHR43252">
    <property type="entry name" value="TRANSCRIPTIONAL REGULATOR YQJI"/>
    <property type="match status" value="1"/>
</dbReference>
<dbReference type="GO" id="GO:0003677">
    <property type="term" value="F:DNA binding"/>
    <property type="evidence" value="ECO:0007669"/>
    <property type="project" value="UniProtKB-KW"/>
</dbReference>
<dbReference type="InterPro" id="IPR005149">
    <property type="entry name" value="Tscrpt_reg_PadR_N"/>
</dbReference>
<dbReference type="EMBL" id="FMZZ01000005">
    <property type="protein sequence ID" value="SDC91602.1"/>
    <property type="molecule type" value="Genomic_DNA"/>
</dbReference>
<dbReference type="Pfam" id="PF03551">
    <property type="entry name" value="PadR"/>
    <property type="match status" value="1"/>
</dbReference>
<dbReference type="AlphaFoldDB" id="A0A1G6QGK2"/>
<keyword evidence="3" id="KW-1185">Reference proteome</keyword>
<evidence type="ECO:0000259" key="1">
    <source>
        <dbReference type="Pfam" id="PF03551"/>
    </source>
</evidence>
<dbReference type="InterPro" id="IPR036388">
    <property type="entry name" value="WH-like_DNA-bd_sf"/>
</dbReference>
<dbReference type="Proteomes" id="UP000199501">
    <property type="component" value="Unassembled WGS sequence"/>
</dbReference>
<organism evidence="2 3">
    <name type="scientific">Actinokineospora iranica</name>
    <dbReference type="NCBI Taxonomy" id="1271860"/>
    <lineage>
        <taxon>Bacteria</taxon>
        <taxon>Bacillati</taxon>
        <taxon>Actinomycetota</taxon>
        <taxon>Actinomycetes</taxon>
        <taxon>Pseudonocardiales</taxon>
        <taxon>Pseudonocardiaceae</taxon>
        <taxon>Actinokineospora</taxon>
    </lineage>
</organism>
<evidence type="ECO:0000313" key="2">
    <source>
        <dbReference type="EMBL" id="SDC91602.1"/>
    </source>
</evidence>
<accession>A0A1G6QGK2</accession>
<reference evidence="3" key="1">
    <citation type="submission" date="2016-10" db="EMBL/GenBank/DDBJ databases">
        <authorList>
            <person name="Varghese N."/>
            <person name="Submissions S."/>
        </authorList>
    </citation>
    <scope>NUCLEOTIDE SEQUENCE [LARGE SCALE GENOMIC DNA]</scope>
    <source>
        <strain evidence="3">IBRC-M 10403</strain>
    </source>
</reference>
<dbReference type="SUPFAM" id="SSF46785">
    <property type="entry name" value="Winged helix' DNA-binding domain"/>
    <property type="match status" value="1"/>
</dbReference>
<feature type="domain" description="Transcription regulator PadR N-terminal" evidence="1">
    <location>
        <begin position="15"/>
        <end position="90"/>
    </location>
</feature>
<proteinExistence type="predicted"/>
<gene>
    <name evidence="2" type="ORF">SAMN05216174_105287</name>
</gene>
<dbReference type="PANTHER" id="PTHR43252:SF2">
    <property type="entry name" value="TRANSCRIPTION REGULATOR, PADR-LIKE FAMILY"/>
    <property type="match status" value="1"/>
</dbReference>
<dbReference type="InterPro" id="IPR036390">
    <property type="entry name" value="WH_DNA-bd_sf"/>
</dbReference>
<evidence type="ECO:0000313" key="3">
    <source>
        <dbReference type="Proteomes" id="UP000199501"/>
    </source>
</evidence>
<dbReference type="RefSeq" id="WP_091450315.1">
    <property type="nucleotide sequence ID" value="NZ_FMZZ01000005.1"/>
</dbReference>
<name>A0A1G6QGK2_9PSEU</name>
<protein>
    <submittedName>
        <fullName evidence="2">DNA-binding transcriptional regulator, PadR family</fullName>
    </submittedName>
</protein>